<dbReference type="EMBL" id="JABSTQ010006961">
    <property type="protein sequence ID" value="KAG0436422.1"/>
    <property type="molecule type" value="Genomic_DNA"/>
</dbReference>
<dbReference type="Proteomes" id="UP000805193">
    <property type="component" value="Unassembled WGS sequence"/>
</dbReference>
<keyword evidence="2" id="KW-1185">Reference proteome</keyword>
<organism evidence="1 2">
    <name type="scientific">Ixodes persulcatus</name>
    <name type="common">Taiga tick</name>
    <dbReference type="NCBI Taxonomy" id="34615"/>
    <lineage>
        <taxon>Eukaryota</taxon>
        <taxon>Metazoa</taxon>
        <taxon>Ecdysozoa</taxon>
        <taxon>Arthropoda</taxon>
        <taxon>Chelicerata</taxon>
        <taxon>Arachnida</taxon>
        <taxon>Acari</taxon>
        <taxon>Parasitiformes</taxon>
        <taxon>Ixodida</taxon>
        <taxon>Ixodoidea</taxon>
        <taxon>Ixodidae</taxon>
        <taxon>Ixodinae</taxon>
        <taxon>Ixodes</taxon>
    </lineage>
</organism>
<proteinExistence type="predicted"/>
<sequence>MDQIFSIWGLNFEKGISQLNVGTSLPVVAEVRPASAATVGPRGNTMARRSRTPLTLEAYGHILEITHGVYKDNPSVKTGTRYMKMKMKENNRVHNFTRIAGYCATFDYRSLVRVCRRCKKEGHFKAQYTAEYCSRCATLGHDGTTCTESGRRCGARHATIDCTKTMMDFPQLATRSTSSSMAQEGHEGGSSVAPMQPLSEKVTSAATSASEPDQSLTQPAHPPPPHRLPSKD</sequence>
<accession>A0AC60QLZ4</accession>
<evidence type="ECO:0000313" key="2">
    <source>
        <dbReference type="Proteomes" id="UP000805193"/>
    </source>
</evidence>
<protein>
    <submittedName>
        <fullName evidence="1">Uncharacterized protein</fullName>
    </submittedName>
</protein>
<evidence type="ECO:0000313" key="1">
    <source>
        <dbReference type="EMBL" id="KAG0436422.1"/>
    </source>
</evidence>
<gene>
    <name evidence="1" type="ORF">HPB47_017952</name>
</gene>
<comment type="caution">
    <text evidence="1">The sequence shown here is derived from an EMBL/GenBank/DDBJ whole genome shotgun (WGS) entry which is preliminary data.</text>
</comment>
<name>A0AC60QLZ4_IXOPE</name>
<reference evidence="1 2" key="1">
    <citation type="journal article" date="2020" name="Cell">
        <title>Large-Scale Comparative Analyses of Tick Genomes Elucidate Their Genetic Diversity and Vector Capacities.</title>
        <authorList>
            <consortium name="Tick Genome and Microbiome Consortium (TIGMIC)"/>
            <person name="Jia N."/>
            <person name="Wang J."/>
            <person name="Shi W."/>
            <person name="Du L."/>
            <person name="Sun Y."/>
            <person name="Zhan W."/>
            <person name="Jiang J.F."/>
            <person name="Wang Q."/>
            <person name="Zhang B."/>
            <person name="Ji P."/>
            <person name="Bell-Sakyi L."/>
            <person name="Cui X.M."/>
            <person name="Yuan T.T."/>
            <person name="Jiang B.G."/>
            <person name="Yang W.F."/>
            <person name="Lam T.T."/>
            <person name="Chang Q.C."/>
            <person name="Ding S.J."/>
            <person name="Wang X.J."/>
            <person name="Zhu J.G."/>
            <person name="Ruan X.D."/>
            <person name="Zhao L."/>
            <person name="Wei J.T."/>
            <person name="Ye R.Z."/>
            <person name="Que T.C."/>
            <person name="Du C.H."/>
            <person name="Zhou Y.H."/>
            <person name="Cheng J.X."/>
            <person name="Dai P.F."/>
            <person name="Guo W.B."/>
            <person name="Han X.H."/>
            <person name="Huang E.J."/>
            <person name="Li L.F."/>
            <person name="Wei W."/>
            <person name="Gao Y.C."/>
            <person name="Liu J.Z."/>
            <person name="Shao H.Z."/>
            <person name="Wang X."/>
            <person name="Wang C.C."/>
            <person name="Yang T.C."/>
            <person name="Huo Q.B."/>
            <person name="Li W."/>
            <person name="Chen H.Y."/>
            <person name="Chen S.E."/>
            <person name="Zhou L.G."/>
            <person name="Ni X.B."/>
            <person name="Tian J.H."/>
            <person name="Sheng Y."/>
            <person name="Liu T."/>
            <person name="Pan Y.S."/>
            <person name="Xia L.Y."/>
            <person name="Li J."/>
            <person name="Zhao F."/>
            <person name="Cao W.C."/>
        </authorList>
    </citation>
    <scope>NUCLEOTIDE SEQUENCE [LARGE SCALE GENOMIC DNA]</scope>
    <source>
        <strain evidence="1">Iper-2018</strain>
    </source>
</reference>